<dbReference type="FunFam" id="1.10.10.200:FF:000002">
    <property type="entry name" value="Probable transcriptional regulatory protein CLM62_37755"/>
    <property type="match status" value="1"/>
</dbReference>
<dbReference type="PANTHER" id="PTHR12532">
    <property type="entry name" value="TRANSLATIONAL ACTIVATOR OF CYTOCHROME C OXIDASE 1"/>
    <property type="match status" value="1"/>
</dbReference>
<protein>
    <recommendedName>
        <fullName evidence="7">YebC-like protein</fullName>
    </recommendedName>
</protein>
<sequence length="209" mass="22612">MNALRIARRLSSPRLERSLSTSSAVWSGHNKWSKIKHKKGANDLKKGELYGRASRDILLAIRQGGSADPEANSALAAVVRRARSQGVPKDNIETCIKKAVAKGSSSNAQAVTYEAMKDSVGIIIECLSDNASRTVLKMRETLGRQGAHFAPVAFLFHRKGSVRVAVEQGDDLDERLETLINAALEAGAEDFEQLDAPESEGVVEMEVGL</sequence>
<dbReference type="STRING" id="745531.A0A0C3RUP0"/>
<dbReference type="GO" id="GO:0005739">
    <property type="term" value="C:mitochondrion"/>
    <property type="evidence" value="ECO:0007669"/>
    <property type="project" value="UniProtKB-SubCell"/>
</dbReference>
<dbReference type="SUPFAM" id="SSF75625">
    <property type="entry name" value="YebC-like"/>
    <property type="match status" value="1"/>
</dbReference>
<evidence type="ECO:0008006" key="7">
    <source>
        <dbReference type="Google" id="ProtNLM"/>
    </source>
</evidence>
<dbReference type="EMBL" id="KN840562">
    <property type="protein sequence ID" value="KIP04781.1"/>
    <property type="molecule type" value="Genomic_DNA"/>
</dbReference>
<evidence type="ECO:0000259" key="3">
    <source>
        <dbReference type="Pfam" id="PF01709"/>
    </source>
</evidence>
<accession>A0A0C3RUP0</accession>
<comment type="subcellular location">
    <subcellularLocation>
        <location evidence="1">Mitochondrion</location>
    </subcellularLocation>
</comment>
<dbReference type="Gene3D" id="1.10.10.200">
    <property type="match status" value="1"/>
</dbReference>
<dbReference type="PANTHER" id="PTHR12532:SF0">
    <property type="entry name" value="TRANSLATIONAL ACTIVATOR OF CYTOCHROME C OXIDASE 1"/>
    <property type="match status" value="1"/>
</dbReference>
<feature type="domain" description="TACO1/YebC-like second and third" evidence="3">
    <location>
        <begin position="109"/>
        <end position="194"/>
    </location>
</feature>
<dbReference type="HOGENOM" id="CLU_062974_1_0_1"/>
<evidence type="ECO:0000256" key="1">
    <source>
        <dbReference type="ARBA" id="ARBA00004173"/>
    </source>
</evidence>
<feature type="domain" description="TACO1/YebC-like N-terminal" evidence="4">
    <location>
        <begin position="30"/>
        <end position="100"/>
    </location>
</feature>
<dbReference type="InterPro" id="IPR017856">
    <property type="entry name" value="Integrase-like_N"/>
</dbReference>
<dbReference type="AlphaFoldDB" id="A0A0C3RUP0"/>
<dbReference type="InterPro" id="IPR048300">
    <property type="entry name" value="TACO1_YebC-like_2nd/3rd_dom"/>
</dbReference>
<dbReference type="InterPro" id="IPR029072">
    <property type="entry name" value="YebC-like"/>
</dbReference>
<gene>
    <name evidence="5" type="ORF">PHLGIDRAFT_180046</name>
</gene>
<reference evidence="5 6" key="1">
    <citation type="journal article" date="2014" name="PLoS Genet.">
        <title>Analysis of the Phlebiopsis gigantea genome, transcriptome and secretome provides insight into its pioneer colonization strategies of wood.</title>
        <authorList>
            <person name="Hori C."/>
            <person name="Ishida T."/>
            <person name="Igarashi K."/>
            <person name="Samejima M."/>
            <person name="Suzuki H."/>
            <person name="Master E."/>
            <person name="Ferreira P."/>
            <person name="Ruiz-Duenas F.J."/>
            <person name="Held B."/>
            <person name="Canessa P."/>
            <person name="Larrondo L.F."/>
            <person name="Schmoll M."/>
            <person name="Druzhinina I.S."/>
            <person name="Kubicek C.P."/>
            <person name="Gaskell J.A."/>
            <person name="Kersten P."/>
            <person name="St John F."/>
            <person name="Glasner J."/>
            <person name="Sabat G."/>
            <person name="Splinter BonDurant S."/>
            <person name="Syed K."/>
            <person name="Yadav J."/>
            <person name="Mgbeahuruike A.C."/>
            <person name="Kovalchuk A."/>
            <person name="Asiegbu F.O."/>
            <person name="Lackner G."/>
            <person name="Hoffmeister D."/>
            <person name="Rencoret J."/>
            <person name="Gutierrez A."/>
            <person name="Sun H."/>
            <person name="Lindquist E."/>
            <person name="Barry K."/>
            <person name="Riley R."/>
            <person name="Grigoriev I.V."/>
            <person name="Henrissat B."/>
            <person name="Kues U."/>
            <person name="Berka R.M."/>
            <person name="Martinez A.T."/>
            <person name="Covert S.F."/>
            <person name="Blanchette R.A."/>
            <person name="Cullen D."/>
        </authorList>
    </citation>
    <scope>NUCLEOTIDE SEQUENCE [LARGE SCALE GENOMIC DNA]</scope>
    <source>
        <strain evidence="5 6">11061_1 CR5-6</strain>
    </source>
</reference>
<dbReference type="Pfam" id="PF01709">
    <property type="entry name" value="Transcrip_reg"/>
    <property type="match status" value="1"/>
</dbReference>
<dbReference type="Proteomes" id="UP000053257">
    <property type="component" value="Unassembled WGS sequence"/>
</dbReference>
<dbReference type="Pfam" id="PF20772">
    <property type="entry name" value="TACO1_YebC_N"/>
    <property type="match status" value="1"/>
</dbReference>
<evidence type="ECO:0000259" key="4">
    <source>
        <dbReference type="Pfam" id="PF20772"/>
    </source>
</evidence>
<name>A0A0C3RUP0_PHLG1</name>
<evidence type="ECO:0000313" key="6">
    <source>
        <dbReference type="Proteomes" id="UP000053257"/>
    </source>
</evidence>
<dbReference type="InterPro" id="IPR026564">
    <property type="entry name" value="Transcrip_reg_TACO1-like_dom3"/>
</dbReference>
<comment type="similarity">
    <text evidence="2">Belongs to the TACO1 family.</text>
</comment>
<dbReference type="InterPro" id="IPR002876">
    <property type="entry name" value="Transcrip_reg_TACO1-like"/>
</dbReference>
<dbReference type="Gene3D" id="3.30.70.980">
    <property type="match status" value="1"/>
</dbReference>
<proteinExistence type="inferred from homology"/>
<dbReference type="OrthoDB" id="2017544at2759"/>
<evidence type="ECO:0000313" key="5">
    <source>
        <dbReference type="EMBL" id="KIP04781.1"/>
    </source>
</evidence>
<keyword evidence="6" id="KW-1185">Reference proteome</keyword>
<dbReference type="InterPro" id="IPR049083">
    <property type="entry name" value="TACO1_YebC_N"/>
</dbReference>
<evidence type="ECO:0000256" key="2">
    <source>
        <dbReference type="ARBA" id="ARBA00008724"/>
    </source>
</evidence>
<organism evidence="5 6">
    <name type="scientific">Phlebiopsis gigantea (strain 11061_1 CR5-6)</name>
    <name type="common">White-rot fungus</name>
    <name type="synonym">Peniophora gigantea</name>
    <dbReference type="NCBI Taxonomy" id="745531"/>
    <lineage>
        <taxon>Eukaryota</taxon>
        <taxon>Fungi</taxon>
        <taxon>Dikarya</taxon>
        <taxon>Basidiomycota</taxon>
        <taxon>Agaricomycotina</taxon>
        <taxon>Agaricomycetes</taxon>
        <taxon>Polyporales</taxon>
        <taxon>Phanerochaetaceae</taxon>
        <taxon>Phlebiopsis</taxon>
    </lineage>
</organism>